<keyword evidence="2" id="KW-1185">Reference proteome</keyword>
<evidence type="ECO:0000313" key="2">
    <source>
        <dbReference type="Proteomes" id="UP000046395"/>
    </source>
</evidence>
<feature type="region of interest" description="Disordered" evidence="1">
    <location>
        <begin position="1"/>
        <end position="86"/>
    </location>
</feature>
<protein>
    <submittedName>
        <fullName evidence="3">Uncharacterized protein</fullName>
    </submittedName>
</protein>
<feature type="compositionally biased region" description="Acidic residues" evidence="1">
    <location>
        <begin position="27"/>
        <end position="36"/>
    </location>
</feature>
<feature type="compositionally biased region" description="Basic and acidic residues" evidence="1">
    <location>
        <begin position="51"/>
        <end position="63"/>
    </location>
</feature>
<name>A0A5S6R5F1_TRIMR</name>
<sequence>MPGSPTKANSSCAPGMPSLSLPFSKSDDDDDDDDDIDVGKEKGESIFGENGEGRRTLLTRKSESVSAHRPRRSWNTDGPFPIRSRDPGLLGPLSRLSACFPRR</sequence>
<evidence type="ECO:0000313" key="3">
    <source>
        <dbReference type="WBParaSite" id="TMUE_3000014504.1"/>
    </source>
</evidence>
<reference evidence="3" key="1">
    <citation type="submission" date="2019-12" db="UniProtKB">
        <authorList>
            <consortium name="WormBaseParasite"/>
        </authorList>
    </citation>
    <scope>IDENTIFICATION</scope>
</reference>
<dbReference type="AlphaFoldDB" id="A0A5S6R5F1"/>
<proteinExistence type="predicted"/>
<organism evidence="2 3">
    <name type="scientific">Trichuris muris</name>
    <name type="common">Mouse whipworm</name>
    <dbReference type="NCBI Taxonomy" id="70415"/>
    <lineage>
        <taxon>Eukaryota</taxon>
        <taxon>Metazoa</taxon>
        <taxon>Ecdysozoa</taxon>
        <taxon>Nematoda</taxon>
        <taxon>Enoplea</taxon>
        <taxon>Dorylaimia</taxon>
        <taxon>Trichinellida</taxon>
        <taxon>Trichuridae</taxon>
        <taxon>Trichuris</taxon>
    </lineage>
</organism>
<dbReference type="Proteomes" id="UP000046395">
    <property type="component" value="Unassembled WGS sequence"/>
</dbReference>
<dbReference type="WBParaSite" id="TMUE_3000014504.1">
    <property type="protein sequence ID" value="TMUE_3000014504.1"/>
    <property type="gene ID" value="WBGene00302223"/>
</dbReference>
<feature type="compositionally biased region" description="Polar residues" evidence="1">
    <location>
        <begin position="1"/>
        <end position="12"/>
    </location>
</feature>
<accession>A0A5S6R5F1</accession>
<evidence type="ECO:0000256" key="1">
    <source>
        <dbReference type="SAM" id="MobiDB-lite"/>
    </source>
</evidence>